<evidence type="ECO:0000313" key="3">
    <source>
        <dbReference type="Proteomes" id="UP001491310"/>
    </source>
</evidence>
<proteinExistence type="predicted"/>
<dbReference type="Proteomes" id="UP001491310">
    <property type="component" value="Unassembled WGS sequence"/>
</dbReference>
<feature type="region of interest" description="Disordered" evidence="1">
    <location>
        <begin position="199"/>
        <end position="219"/>
    </location>
</feature>
<evidence type="ECO:0000256" key="1">
    <source>
        <dbReference type="SAM" id="MobiDB-lite"/>
    </source>
</evidence>
<dbReference type="SUPFAM" id="SSF57850">
    <property type="entry name" value="RING/U-box"/>
    <property type="match status" value="1"/>
</dbReference>
<accession>A0ABR2YYT4</accession>
<gene>
    <name evidence="2" type="ORF">WJX75_009493</name>
</gene>
<dbReference type="EMBL" id="JALJOT010000003">
    <property type="protein sequence ID" value="KAK9916983.1"/>
    <property type="molecule type" value="Genomic_DNA"/>
</dbReference>
<comment type="caution">
    <text evidence="2">The sequence shown here is derived from an EMBL/GenBank/DDBJ whole genome shotgun (WGS) entry which is preliminary data.</text>
</comment>
<reference evidence="2 3" key="1">
    <citation type="journal article" date="2024" name="Nat. Commun.">
        <title>Phylogenomics reveals the evolutionary origins of lichenization in chlorophyte algae.</title>
        <authorList>
            <person name="Puginier C."/>
            <person name="Libourel C."/>
            <person name="Otte J."/>
            <person name="Skaloud P."/>
            <person name="Haon M."/>
            <person name="Grisel S."/>
            <person name="Petersen M."/>
            <person name="Berrin J.G."/>
            <person name="Delaux P.M."/>
            <person name="Dal Grande F."/>
            <person name="Keller J."/>
        </authorList>
    </citation>
    <scope>NUCLEOTIDE SEQUENCE [LARGE SCALE GENOMIC DNA]</scope>
    <source>
        <strain evidence="2 3">SAG 216-7</strain>
    </source>
</reference>
<organism evidence="2 3">
    <name type="scientific">Coccomyxa subellipsoidea</name>
    <dbReference type="NCBI Taxonomy" id="248742"/>
    <lineage>
        <taxon>Eukaryota</taxon>
        <taxon>Viridiplantae</taxon>
        <taxon>Chlorophyta</taxon>
        <taxon>core chlorophytes</taxon>
        <taxon>Trebouxiophyceae</taxon>
        <taxon>Trebouxiophyceae incertae sedis</taxon>
        <taxon>Coccomyxaceae</taxon>
        <taxon>Coccomyxa</taxon>
    </lineage>
</organism>
<protein>
    <submittedName>
        <fullName evidence="2">Uncharacterized protein</fullName>
    </submittedName>
</protein>
<name>A0ABR2YYT4_9CHLO</name>
<sequence>MHSFCRECVEAELVGSSGGNICPACARDGERTLLGANPFAYHRLQPDFVLEALVRKIFPRHILSDYEKRRPKYVPQRIGQLITEPGTRPSRARGQQMPPADVVPLFLHQKGKGDEDGTGKKLDMPYLRVPKGLLVAVLAKYVAQRVCEAEAKIQLFHKDKALSEGQTIHEAAEACLPPDSIGSTLLELCYAVVQVAPGQNSEAEEEPDGRPAKRVQLPT</sequence>
<keyword evidence="3" id="KW-1185">Reference proteome</keyword>
<evidence type="ECO:0000313" key="2">
    <source>
        <dbReference type="EMBL" id="KAK9916983.1"/>
    </source>
</evidence>